<dbReference type="GO" id="GO:0045047">
    <property type="term" value="P:protein targeting to ER"/>
    <property type="evidence" value="ECO:0007669"/>
    <property type="project" value="TreeGrafter"/>
</dbReference>
<keyword evidence="4 10" id="KW-0256">Endoplasmic reticulum</keyword>
<organism evidence="12">
    <name type="scientific">Schistosoma japonicum</name>
    <name type="common">Blood fluke</name>
    <dbReference type="NCBI Taxonomy" id="6182"/>
    <lineage>
        <taxon>Eukaryota</taxon>
        <taxon>Metazoa</taxon>
        <taxon>Spiralia</taxon>
        <taxon>Lophotrochozoa</taxon>
        <taxon>Platyhelminthes</taxon>
        <taxon>Trematoda</taxon>
        <taxon>Digenea</taxon>
        <taxon>Strigeidida</taxon>
        <taxon>Schistosomatoidea</taxon>
        <taxon>Schistosomatidae</taxon>
        <taxon>Schistosoma</taxon>
    </lineage>
</organism>
<evidence type="ECO:0000256" key="9">
    <source>
        <dbReference type="ARBA" id="ARBA00046080"/>
    </source>
</evidence>
<dbReference type="Pfam" id="PF04573">
    <property type="entry name" value="SPC22"/>
    <property type="match status" value="1"/>
</dbReference>
<dbReference type="PANTHER" id="PTHR12804">
    <property type="entry name" value="MICROSOMAL SIGNAL PEPTIDASE 23 KD SUBUNIT SPC22/23"/>
    <property type="match status" value="1"/>
</dbReference>
<evidence type="ECO:0000256" key="8">
    <source>
        <dbReference type="ARBA" id="ARBA00029556"/>
    </source>
</evidence>
<evidence type="ECO:0000256" key="6">
    <source>
        <dbReference type="ARBA" id="ARBA00022989"/>
    </source>
</evidence>
<dbReference type="PANTHER" id="PTHR12804:SF0">
    <property type="entry name" value="SIGNAL PEPTIDASE COMPLEX SUBUNIT 3"/>
    <property type="match status" value="1"/>
</dbReference>
<dbReference type="AlphaFoldDB" id="Q5DHA2"/>
<evidence type="ECO:0000313" key="12">
    <source>
        <dbReference type="EMBL" id="AAW24804.1"/>
    </source>
</evidence>
<keyword evidence="3 11" id="KW-0812">Transmembrane</keyword>
<sequence length="195" mass="21973">MGKGPRKPSHHRSPKVMHSLLIRSSALLTITLTAFTALMFLCFLSTLNIKPSAYVDISVGRAIVDKGDDYTLNSGYHNDLGLITIDLSSSLGHLFNWNVKQLFVYLTAEYKTADNKLNQIVLWDKIIKRGSKAELVYKKMTSKYYFWDDGHGLIGNDNVTLTLSWNVIPNVGWLTFDTGIGDHSFSFPSHYVNIK</sequence>
<dbReference type="GO" id="GO:0006465">
    <property type="term" value="P:signal peptide processing"/>
    <property type="evidence" value="ECO:0007669"/>
    <property type="project" value="UniProtKB-UniRule"/>
</dbReference>
<evidence type="ECO:0000256" key="2">
    <source>
        <dbReference type="ARBA" id="ARBA00009289"/>
    </source>
</evidence>
<evidence type="ECO:0000256" key="1">
    <source>
        <dbReference type="ARBA" id="ARBA00004648"/>
    </source>
</evidence>
<comment type="subcellular location">
    <subcellularLocation>
        <location evidence="1">Endoplasmic reticulum membrane</location>
        <topology evidence="1">Single-pass type II membrane protein</topology>
    </subcellularLocation>
</comment>
<reference evidence="12" key="2">
    <citation type="journal article" date="2006" name="PLoS Pathog.">
        <title>New perspectives on host-parasite interplay by comparative transcriptomic and proteomic analyses of Schistosoma japonicum.</title>
        <authorList>
            <person name="Liu F."/>
            <person name="Lu J."/>
            <person name="Hu W."/>
            <person name="Wang S.Y."/>
            <person name="Cui S.J."/>
            <person name="Chi M."/>
            <person name="Yan Q."/>
            <person name="Wang X.R."/>
            <person name="Song H.D."/>
            <person name="Xu X.N."/>
            <person name="Wang J.J."/>
            <person name="Zhang X.L."/>
            <person name="Zhang X."/>
            <person name="Wang Z.Q."/>
            <person name="Xue C.L."/>
            <person name="Brindley P.J."/>
            <person name="McManus D.P."/>
            <person name="Yang P.Y."/>
            <person name="Feng Z."/>
            <person name="Chen Z."/>
            <person name="Han Z.G."/>
        </authorList>
    </citation>
    <scope>NUCLEOTIDE SEQUENCE</scope>
</reference>
<protein>
    <recommendedName>
        <fullName evidence="8 10">Signal peptidase complex subunit 3</fullName>
    </recommendedName>
</protein>
<dbReference type="EMBL" id="AY813072">
    <property type="protein sequence ID" value="AAW24804.1"/>
    <property type="molecule type" value="mRNA"/>
</dbReference>
<evidence type="ECO:0000256" key="7">
    <source>
        <dbReference type="ARBA" id="ARBA00023136"/>
    </source>
</evidence>
<evidence type="ECO:0000256" key="10">
    <source>
        <dbReference type="PIRNR" id="PIRNR016089"/>
    </source>
</evidence>
<keyword evidence="5" id="KW-0735">Signal-anchor</keyword>
<dbReference type="InterPro" id="IPR007653">
    <property type="entry name" value="SPC3"/>
</dbReference>
<dbReference type="GO" id="GO:0005787">
    <property type="term" value="C:signal peptidase complex"/>
    <property type="evidence" value="ECO:0007669"/>
    <property type="project" value="UniProtKB-UniRule"/>
</dbReference>
<dbReference type="PIRSF" id="PIRSF016089">
    <property type="entry name" value="SPC22"/>
    <property type="match status" value="1"/>
</dbReference>
<evidence type="ECO:0000256" key="11">
    <source>
        <dbReference type="SAM" id="Phobius"/>
    </source>
</evidence>
<keyword evidence="7 10" id="KW-0472">Membrane</keyword>
<feature type="transmembrane region" description="Helical" evidence="11">
    <location>
        <begin position="20"/>
        <end position="41"/>
    </location>
</feature>
<reference evidence="12" key="1">
    <citation type="submission" date="2004-11" db="EMBL/GenBank/DDBJ databases">
        <title>The full-length cDNA sequences of Schistosoma japonicum genes.</title>
        <authorList>
            <person name="Han Z."/>
        </authorList>
    </citation>
    <scope>NUCLEOTIDE SEQUENCE</scope>
</reference>
<comment type="similarity">
    <text evidence="2 10">Belongs to the SPCS3 family.</text>
</comment>
<comment type="function">
    <text evidence="9">Essential component of the signal peptidase complex (SPC) which catalyzes the cleavage of N-terminal signal sequences from nascent proteins as they are translocated into the lumen of the endoplasmic reticulum. Essential for the SPC catalytic activity, possibly by stabilizing and positioning the active center of the complex close to the lumenal surface.</text>
</comment>
<evidence type="ECO:0000256" key="4">
    <source>
        <dbReference type="ARBA" id="ARBA00022824"/>
    </source>
</evidence>
<evidence type="ECO:0000256" key="5">
    <source>
        <dbReference type="ARBA" id="ARBA00022968"/>
    </source>
</evidence>
<name>Q5DHA2_SCHJA</name>
<keyword evidence="6 11" id="KW-1133">Transmembrane helix</keyword>
<accession>Q5DHA2</accession>
<evidence type="ECO:0000256" key="3">
    <source>
        <dbReference type="ARBA" id="ARBA00022692"/>
    </source>
</evidence>
<proteinExistence type="evidence at transcript level"/>